<evidence type="ECO:0000256" key="8">
    <source>
        <dbReference type="ARBA" id="ARBA00023136"/>
    </source>
</evidence>
<dbReference type="PROSITE" id="PS00409">
    <property type="entry name" value="PROKAR_NTER_METHYL"/>
    <property type="match status" value="1"/>
</dbReference>
<dbReference type="EMBL" id="QFQI01000003">
    <property type="protein sequence ID" value="PZQ61105.1"/>
    <property type="molecule type" value="Genomic_DNA"/>
</dbReference>
<dbReference type="Proteomes" id="UP000249229">
    <property type="component" value="Unassembled WGS sequence"/>
</dbReference>
<keyword evidence="5" id="KW-0997">Cell inner membrane</keyword>
<evidence type="ECO:0000256" key="7">
    <source>
        <dbReference type="ARBA" id="ARBA00022989"/>
    </source>
</evidence>
<keyword evidence="8 11" id="KW-0472">Membrane</keyword>
<dbReference type="NCBIfam" id="TIGR02532">
    <property type="entry name" value="IV_pilin_GFxxxE"/>
    <property type="match status" value="1"/>
</dbReference>
<dbReference type="SUPFAM" id="SSF54523">
    <property type="entry name" value="Pili subunits"/>
    <property type="match status" value="1"/>
</dbReference>
<keyword evidence="3" id="KW-1003">Cell membrane</keyword>
<dbReference type="GO" id="GO:0015627">
    <property type="term" value="C:type II protein secretion system complex"/>
    <property type="evidence" value="ECO:0007669"/>
    <property type="project" value="InterPro"/>
</dbReference>
<dbReference type="Pfam" id="PF12019">
    <property type="entry name" value="GspH"/>
    <property type="match status" value="1"/>
</dbReference>
<dbReference type="Gene3D" id="3.30.700.10">
    <property type="entry name" value="Glycoprotein, Type 4 Pilin"/>
    <property type="match status" value="1"/>
</dbReference>
<name>A0A2W5PE26_9SPHN</name>
<dbReference type="AlphaFoldDB" id="A0A2W5PE26"/>
<dbReference type="GO" id="GO:0015628">
    <property type="term" value="P:protein secretion by the type II secretion system"/>
    <property type="evidence" value="ECO:0007669"/>
    <property type="project" value="InterPro"/>
</dbReference>
<feature type="transmembrane region" description="Helical" evidence="11">
    <location>
        <begin position="21"/>
        <end position="42"/>
    </location>
</feature>
<evidence type="ECO:0000256" key="11">
    <source>
        <dbReference type="SAM" id="Phobius"/>
    </source>
</evidence>
<gene>
    <name evidence="13" type="primary">gspH</name>
    <name evidence="13" type="ORF">DI544_05890</name>
</gene>
<evidence type="ECO:0000259" key="12">
    <source>
        <dbReference type="Pfam" id="PF12019"/>
    </source>
</evidence>
<evidence type="ECO:0000256" key="3">
    <source>
        <dbReference type="ARBA" id="ARBA00022475"/>
    </source>
</evidence>
<dbReference type="PRINTS" id="PR00885">
    <property type="entry name" value="BCTERIALGSPH"/>
</dbReference>
<keyword evidence="6 11" id="KW-0812">Transmembrane</keyword>
<evidence type="ECO:0000313" key="14">
    <source>
        <dbReference type="Proteomes" id="UP000249229"/>
    </source>
</evidence>
<organism evidence="13 14">
    <name type="scientific">Sphingomonas taxi</name>
    <dbReference type="NCBI Taxonomy" id="1549858"/>
    <lineage>
        <taxon>Bacteria</taxon>
        <taxon>Pseudomonadati</taxon>
        <taxon>Pseudomonadota</taxon>
        <taxon>Alphaproteobacteria</taxon>
        <taxon>Sphingomonadales</taxon>
        <taxon>Sphingomonadaceae</taxon>
        <taxon>Sphingomonas</taxon>
    </lineage>
</organism>
<sequence length="160" mass="17102">MPPCAVAGDRARRARQRGFTLIELMVVITVIGLASAAAVLMMPDTRGRLMDEASRFAVRTRAAHDAAIVEARPVSLWVTSGGYGYDQWRGGMWSPMDGPLAVERWKPGTAAAGVEAGTGRERVTFDTTGLADRPLTVTLTREGMRTDVVVEADGSVRVAG</sequence>
<reference evidence="13 14" key="1">
    <citation type="submission" date="2017-08" db="EMBL/GenBank/DDBJ databases">
        <title>Infants hospitalized years apart are colonized by the same room-sourced microbial strains.</title>
        <authorList>
            <person name="Brooks B."/>
            <person name="Olm M.R."/>
            <person name="Firek B.A."/>
            <person name="Baker R."/>
            <person name="Thomas B.C."/>
            <person name="Morowitz M.J."/>
            <person name="Banfield J.F."/>
        </authorList>
    </citation>
    <scope>NUCLEOTIDE SEQUENCE [LARGE SCALE GENOMIC DNA]</scope>
    <source>
        <strain evidence="13">S2_005_001_R1_22</strain>
    </source>
</reference>
<dbReference type="InterPro" id="IPR002416">
    <property type="entry name" value="T2SS_protein-GspH"/>
</dbReference>
<comment type="subcellular location">
    <subcellularLocation>
        <location evidence="1">Cell inner membrane</location>
        <topology evidence="1">Single-pass membrane protein</topology>
    </subcellularLocation>
</comment>
<proteinExistence type="inferred from homology"/>
<accession>A0A2W5PE26</accession>
<comment type="similarity">
    <text evidence="9">Belongs to the GSP H family.</text>
</comment>
<evidence type="ECO:0000256" key="5">
    <source>
        <dbReference type="ARBA" id="ARBA00022519"/>
    </source>
</evidence>
<dbReference type="GO" id="GO:0005886">
    <property type="term" value="C:plasma membrane"/>
    <property type="evidence" value="ECO:0007669"/>
    <property type="project" value="UniProtKB-SubCell"/>
</dbReference>
<dbReference type="Pfam" id="PF07963">
    <property type="entry name" value="N_methyl"/>
    <property type="match status" value="1"/>
</dbReference>
<evidence type="ECO:0000256" key="2">
    <source>
        <dbReference type="ARBA" id="ARBA00021549"/>
    </source>
</evidence>
<evidence type="ECO:0000256" key="4">
    <source>
        <dbReference type="ARBA" id="ARBA00022481"/>
    </source>
</evidence>
<evidence type="ECO:0000256" key="6">
    <source>
        <dbReference type="ARBA" id="ARBA00022692"/>
    </source>
</evidence>
<evidence type="ECO:0000256" key="9">
    <source>
        <dbReference type="ARBA" id="ARBA00025772"/>
    </source>
</evidence>
<keyword evidence="7 11" id="KW-1133">Transmembrane helix</keyword>
<evidence type="ECO:0000256" key="10">
    <source>
        <dbReference type="ARBA" id="ARBA00030775"/>
    </source>
</evidence>
<dbReference type="InterPro" id="IPR045584">
    <property type="entry name" value="Pilin-like"/>
</dbReference>
<dbReference type="InterPro" id="IPR022346">
    <property type="entry name" value="T2SS_GspH"/>
</dbReference>
<evidence type="ECO:0000256" key="1">
    <source>
        <dbReference type="ARBA" id="ARBA00004377"/>
    </source>
</evidence>
<keyword evidence="4" id="KW-0488">Methylation</keyword>
<evidence type="ECO:0000313" key="13">
    <source>
        <dbReference type="EMBL" id="PZQ61105.1"/>
    </source>
</evidence>
<protein>
    <recommendedName>
        <fullName evidence="2">Type II secretion system protein H</fullName>
    </recommendedName>
    <alternativeName>
        <fullName evidence="10">General secretion pathway protein H</fullName>
    </alternativeName>
</protein>
<feature type="domain" description="General secretion pathway GspH" evidence="12">
    <location>
        <begin position="52"/>
        <end position="154"/>
    </location>
</feature>
<dbReference type="InterPro" id="IPR012902">
    <property type="entry name" value="N_methyl_site"/>
</dbReference>
<comment type="caution">
    <text evidence="13">The sequence shown here is derived from an EMBL/GenBank/DDBJ whole genome shotgun (WGS) entry which is preliminary data.</text>
</comment>